<protein>
    <submittedName>
        <fullName evidence="1">Uncharacterized protein</fullName>
    </submittedName>
</protein>
<organism evidence="1 2">
    <name type="scientific">Gloeothece citriformis (strain PCC 7424)</name>
    <name type="common">Cyanothece sp. (strain PCC 7424)</name>
    <dbReference type="NCBI Taxonomy" id="65393"/>
    <lineage>
        <taxon>Bacteria</taxon>
        <taxon>Bacillati</taxon>
        <taxon>Cyanobacteriota</taxon>
        <taxon>Cyanophyceae</taxon>
        <taxon>Oscillatoriophycideae</taxon>
        <taxon>Chroococcales</taxon>
        <taxon>Aphanothecaceae</taxon>
        <taxon>Gloeothece</taxon>
        <taxon>Gloeothece citriformis</taxon>
    </lineage>
</organism>
<name>B7KD71_GLOC7</name>
<dbReference type="Proteomes" id="UP000002384">
    <property type="component" value="Chromosome"/>
</dbReference>
<dbReference type="AlphaFoldDB" id="B7KD71"/>
<evidence type="ECO:0000313" key="1">
    <source>
        <dbReference type="EMBL" id="ACK73192.1"/>
    </source>
</evidence>
<keyword evidence="2" id="KW-1185">Reference proteome</keyword>
<reference evidence="2" key="1">
    <citation type="journal article" date="2011" name="MBio">
        <title>Novel metabolic attributes of the genus Cyanothece, comprising a group of unicellular nitrogen-fixing Cyanobacteria.</title>
        <authorList>
            <person name="Bandyopadhyay A."/>
            <person name="Elvitigala T."/>
            <person name="Welsh E."/>
            <person name="Stockel J."/>
            <person name="Liberton M."/>
            <person name="Min H."/>
            <person name="Sherman L.A."/>
            <person name="Pakrasi H.B."/>
        </authorList>
    </citation>
    <scope>NUCLEOTIDE SEQUENCE [LARGE SCALE GENOMIC DNA]</scope>
    <source>
        <strain evidence="2">PCC 7424</strain>
    </source>
</reference>
<gene>
    <name evidence="1" type="ordered locus">PCC7424_4835</name>
</gene>
<dbReference type="EMBL" id="CP001291">
    <property type="protein sequence ID" value="ACK73192.1"/>
    <property type="molecule type" value="Genomic_DNA"/>
</dbReference>
<dbReference type="RefSeq" id="WP_015956774.1">
    <property type="nucleotide sequence ID" value="NC_011729.1"/>
</dbReference>
<dbReference type="KEGG" id="cyc:PCC7424_4835"/>
<dbReference type="InterPro" id="IPR012296">
    <property type="entry name" value="Nuclease_put_TT1808"/>
</dbReference>
<dbReference type="OrthoDB" id="428427at2"/>
<evidence type="ECO:0000313" key="2">
    <source>
        <dbReference type="Proteomes" id="UP000002384"/>
    </source>
</evidence>
<accession>B7KD71</accession>
<dbReference type="InterPro" id="IPR011335">
    <property type="entry name" value="Restrct_endonuc-II-like"/>
</dbReference>
<sequence>MVKTPIQLTFEEYITYRDDTDNRYELEDGILIEMPPASKRHSDITEKQSLNSQIFPQLNLSVNQIL</sequence>
<proteinExistence type="predicted"/>
<dbReference type="Gene3D" id="3.90.1570.10">
    <property type="entry name" value="tt1808, chain A"/>
    <property type="match status" value="1"/>
</dbReference>
<dbReference type="SUPFAM" id="SSF52980">
    <property type="entry name" value="Restriction endonuclease-like"/>
    <property type="match status" value="1"/>
</dbReference>
<dbReference type="HOGENOM" id="CLU_2823938_0_0_3"/>